<gene>
    <name evidence="1" type="ORF">GCM10007874_50730</name>
</gene>
<keyword evidence="2" id="KW-1185">Reference proteome</keyword>
<reference evidence="2" key="1">
    <citation type="journal article" date="2019" name="Int. J. Syst. Evol. Microbiol.">
        <title>The Global Catalogue of Microorganisms (GCM) 10K type strain sequencing project: providing services to taxonomists for standard genome sequencing and annotation.</title>
        <authorList>
            <consortium name="The Broad Institute Genomics Platform"/>
            <consortium name="The Broad Institute Genome Sequencing Center for Infectious Disease"/>
            <person name="Wu L."/>
            <person name="Ma J."/>
        </authorList>
    </citation>
    <scope>NUCLEOTIDE SEQUENCE [LARGE SCALE GENOMIC DNA]</scope>
    <source>
        <strain evidence="2">NBRC 101365</strain>
    </source>
</reference>
<accession>A0ABQ6CUX0</accession>
<dbReference type="RefSeq" id="WP_284315036.1">
    <property type="nucleotide sequence ID" value="NZ_BSPC01000057.1"/>
</dbReference>
<dbReference type="EMBL" id="BSPC01000057">
    <property type="protein sequence ID" value="GLS22056.1"/>
    <property type="molecule type" value="Genomic_DNA"/>
</dbReference>
<proteinExistence type="predicted"/>
<comment type="caution">
    <text evidence="1">The sequence shown here is derived from an EMBL/GenBank/DDBJ whole genome shotgun (WGS) entry which is preliminary data.</text>
</comment>
<name>A0ABQ6CUX0_9HYPH</name>
<sequence>MSTKLTHISVAEEVVTLRVTDDFPCDIPVTPSELDAVEAFLMGALNELLAGDDHKISPPKEAARL</sequence>
<protein>
    <recommendedName>
        <fullName evidence="3">DUF1902 domain-containing protein</fullName>
    </recommendedName>
</protein>
<evidence type="ECO:0000313" key="1">
    <source>
        <dbReference type="EMBL" id="GLS22056.1"/>
    </source>
</evidence>
<evidence type="ECO:0000313" key="2">
    <source>
        <dbReference type="Proteomes" id="UP001156882"/>
    </source>
</evidence>
<dbReference type="Proteomes" id="UP001156882">
    <property type="component" value="Unassembled WGS sequence"/>
</dbReference>
<evidence type="ECO:0008006" key="3">
    <source>
        <dbReference type="Google" id="ProtNLM"/>
    </source>
</evidence>
<organism evidence="1 2">
    <name type="scientific">Labrys miyagiensis</name>
    <dbReference type="NCBI Taxonomy" id="346912"/>
    <lineage>
        <taxon>Bacteria</taxon>
        <taxon>Pseudomonadati</taxon>
        <taxon>Pseudomonadota</taxon>
        <taxon>Alphaproteobacteria</taxon>
        <taxon>Hyphomicrobiales</taxon>
        <taxon>Xanthobacteraceae</taxon>
        <taxon>Labrys</taxon>
    </lineage>
</organism>